<name>A0A2K0UKV0_GIBNY</name>
<sequence>MRLSVLAFAGMALAGAILPTASKSDVGTKTSDSAAPTTTRGWGLDTNWTELFLEWIGFKEKPKKGGKASPSDA</sequence>
<comment type="caution">
    <text evidence="3">The sequence shown here is derived from an EMBL/GenBank/DDBJ whole genome shotgun (WGS) entry which is preliminary data.</text>
</comment>
<keyword evidence="4" id="KW-1185">Reference proteome</keyword>
<organism evidence="3 4">
    <name type="scientific">Gibberella nygamai</name>
    <name type="common">Bean root rot disease fungus</name>
    <name type="synonym">Fusarium nygamai</name>
    <dbReference type="NCBI Taxonomy" id="42673"/>
    <lineage>
        <taxon>Eukaryota</taxon>
        <taxon>Fungi</taxon>
        <taxon>Dikarya</taxon>
        <taxon>Ascomycota</taxon>
        <taxon>Pezizomycotina</taxon>
        <taxon>Sordariomycetes</taxon>
        <taxon>Hypocreomycetidae</taxon>
        <taxon>Hypocreales</taxon>
        <taxon>Nectriaceae</taxon>
        <taxon>Fusarium</taxon>
        <taxon>Fusarium fujikuroi species complex</taxon>
    </lineage>
</organism>
<evidence type="ECO:0000256" key="1">
    <source>
        <dbReference type="SAM" id="MobiDB-lite"/>
    </source>
</evidence>
<evidence type="ECO:0000313" key="3">
    <source>
        <dbReference type="EMBL" id="PNP58385.1"/>
    </source>
</evidence>
<protein>
    <submittedName>
        <fullName evidence="3">Uncharacterized protein</fullName>
    </submittedName>
</protein>
<feature type="region of interest" description="Disordered" evidence="1">
    <location>
        <begin position="22"/>
        <end position="41"/>
    </location>
</feature>
<dbReference type="Proteomes" id="UP000236664">
    <property type="component" value="Unassembled WGS sequence"/>
</dbReference>
<reference evidence="3 4" key="1">
    <citation type="submission" date="2017-06" db="EMBL/GenBank/DDBJ databases">
        <title>Genome of Fusarium nygamai isolate CS10214.</title>
        <authorList>
            <person name="Gardiner D.M."/>
            <person name="Obanor F."/>
            <person name="Kazan K."/>
        </authorList>
    </citation>
    <scope>NUCLEOTIDE SEQUENCE [LARGE SCALE GENOMIC DNA]</scope>
    <source>
        <strain evidence="3 4">CS10214</strain>
    </source>
</reference>
<evidence type="ECO:0000313" key="4">
    <source>
        <dbReference type="Proteomes" id="UP000236664"/>
    </source>
</evidence>
<accession>A0A2K0UKV0</accession>
<keyword evidence="2" id="KW-0732">Signal</keyword>
<gene>
    <name evidence="3" type="ORF">FNYG_15048</name>
</gene>
<dbReference type="AlphaFoldDB" id="A0A2K0UKV0"/>
<feature type="compositionally biased region" description="Polar residues" evidence="1">
    <location>
        <begin position="22"/>
        <end position="40"/>
    </location>
</feature>
<dbReference type="EMBL" id="MTQA01000463">
    <property type="protein sequence ID" value="PNP58385.1"/>
    <property type="molecule type" value="Genomic_DNA"/>
</dbReference>
<proteinExistence type="predicted"/>
<feature type="chain" id="PRO_5014317531" evidence="2">
    <location>
        <begin position="17"/>
        <end position="73"/>
    </location>
</feature>
<feature type="signal peptide" evidence="2">
    <location>
        <begin position="1"/>
        <end position="16"/>
    </location>
</feature>
<evidence type="ECO:0000256" key="2">
    <source>
        <dbReference type="SAM" id="SignalP"/>
    </source>
</evidence>